<gene>
    <name evidence="1" type="ORF">METZ01_LOCUS26131</name>
</gene>
<dbReference type="EMBL" id="UINC01001173">
    <property type="protein sequence ID" value="SUZ73277.1"/>
    <property type="molecule type" value="Genomic_DNA"/>
</dbReference>
<sequence length="27" mass="2846">MLQLLILVGELVIPPERHGGTEEAGSS</sequence>
<dbReference type="AlphaFoldDB" id="A0A381Q5B3"/>
<organism evidence="1">
    <name type="scientific">marine metagenome</name>
    <dbReference type="NCBI Taxonomy" id="408172"/>
    <lineage>
        <taxon>unclassified sequences</taxon>
        <taxon>metagenomes</taxon>
        <taxon>ecological metagenomes</taxon>
    </lineage>
</organism>
<proteinExistence type="predicted"/>
<protein>
    <submittedName>
        <fullName evidence="1">Uncharacterized protein</fullName>
    </submittedName>
</protein>
<name>A0A381Q5B3_9ZZZZ</name>
<evidence type="ECO:0000313" key="1">
    <source>
        <dbReference type="EMBL" id="SUZ73277.1"/>
    </source>
</evidence>
<reference evidence="1" key="1">
    <citation type="submission" date="2018-05" db="EMBL/GenBank/DDBJ databases">
        <authorList>
            <person name="Lanie J.A."/>
            <person name="Ng W.-L."/>
            <person name="Kazmierczak K.M."/>
            <person name="Andrzejewski T.M."/>
            <person name="Davidsen T.M."/>
            <person name="Wayne K.J."/>
            <person name="Tettelin H."/>
            <person name="Glass J.I."/>
            <person name="Rusch D."/>
            <person name="Podicherti R."/>
            <person name="Tsui H.-C.T."/>
            <person name="Winkler M.E."/>
        </authorList>
    </citation>
    <scope>NUCLEOTIDE SEQUENCE</scope>
</reference>
<accession>A0A381Q5B3</accession>